<reference evidence="1 2" key="1">
    <citation type="submission" date="2024-01" db="EMBL/GenBank/DDBJ databases">
        <title>Genome assemblies of Stephania.</title>
        <authorList>
            <person name="Yang L."/>
        </authorList>
    </citation>
    <scope>NUCLEOTIDE SEQUENCE [LARGE SCALE GENOMIC DNA]</scope>
    <source>
        <strain evidence="1">JXDWG</strain>
        <tissue evidence="1">Leaf</tissue>
    </source>
</reference>
<comment type="caution">
    <text evidence="1">The sequence shown here is derived from an EMBL/GenBank/DDBJ whole genome shotgun (WGS) entry which is preliminary data.</text>
</comment>
<dbReference type="AlphaFoldDB" id="A0AAP0DYX4"/>
<evidence type="ECO:0000313" key="2">
    <source>
        <dbReference type="Proteomes" id="UP001419268"/>
    </source>
</evidence>
<protein>
    <submittedName>
        <fullName evidence="1">Uncharacterized protein</fullName>
    </submittedName>
</protein>
<organism evidence="1 2">
    <name type="scientific">Stephania cephalantha</name>
    <dbReference type="NCBI Taxonomy" id="152367"/>
    <lineage>
        <taxon>Eukaryota</taxon>
        <taxon>Viridiplantae</taxon>
        <taxon>Streptophyta</taxon>
        <taxon>Embryophyta</taxon>
        <taxon>Tracheophyta</taxon>
        <taxon>Spermatophyta</taxon>
        <taxon>Magnoliopsida</taxon>
        <taxon>Ranunculales</taxon>
        <taxon>Menispermaceae</taxon>
        <taxon>Menispermoideae</taxon>
        <taxon>Cissampelideae</taxon>
        <taxon>Stephania</taxon>
    </lineage>
</organism>
<gene>
    <name evidence="1" type="ORF">Scep_030100</name>
</gene>
<dbReference type="Proteomes" id="UP001419268">
    <property type="component" value="Unassembled WGS sequence"/>
</dbReference>
<proteinExistence type="predicted"/>
<name>A0AAP0DYX4_9MAGN</name>
<keyword evidence="2" id="KW-1185">Reference proteome</keyword>
<evidence type="ECO:0000313" key="1">
    <source>
        <dbReference type="EMBL" id="KAK9083629.1"/>
    </source>
</evidence>
<dbReference type="EMBL" id="JBBNAG010000013">
    <property type="protein sequence ID" value="KAK9083629.1"/>
    <property type="molecule type" value="Genomic_DNA"/>
</dbReference>
<sequence length="73" mass="7715">MQMKGFADGLAMTGSLVSIENLISNCLIGLDIEFLSITSSTSKAYSSSHLAGISVYSSGFREHIGSVSSESRH</sequence>
<accession>A0AAP0DYX4</accession>